<dbReference type="AlphaFoldDB" id="A0A328ACG7"/>
<dbReference type="Pfam" id="PF03466">
    <property type="entry name" value="LysR_substrate"/>
    <property type="match status" value="1"/>
</dbReference>
<dbReference type="GO" id="GO:0043565">
    <property type="term" value="F:sequence-specific DNA binding"/>
    <property type="evidence" value="ECO:0007669"/>
    <property type="project" value="TreeGrafter"/>
</dbReference>
<evidence type="ECO:0000313" key="6">
    <source>
        <dbReference type="EMBL" id="RAK52329.1"/>
    </source>
</evidence>
<dbReference type="GO" id="GO:0006351">
    <property type="term" value="P:DNA-templated transcription"/>
    <property type="evidence" value="ECO:0007669"/>
    <property type="project" value="TreeGrafter"/>
</dbReference>
<dbReference type="Gene3D" id="1.10.10.10">
    <property type="entry name" value="Winged helix-like DNA-binding domain superfamily/Winged helix DNA-binding domain"/>
    <property type="match status" value="1"/>
</dbReference>
<dbReference type="CDD" id="cd08432">
    <property type="entry name" value="PBP2_GcdR_TrpI_HvrB_AmpR_like"/>
    <property type="match status" value="1"/>
</dbReference>
<keyword evidence="2" id="KW-0805">Transcription regulation</keyword>
<evidence type="ECO:0000256" key="1">
    <source>
        <dbReference type="ARBA" id="ARBA00009437"/>
    </source>
</evidence>
<comment type="similarity">
    <text evidence="1">Belongs to the LysR transcriptional regulatory family.</text>
</comment>
<dbReference type="RefSeq" id="WP_111515653.1">
    <property type="nucleotide sequence ID" value="NZ_QFYR01000003.1"/>
</dbReference>
<dbReference type="PANTHER" id="PTHR30537">
    <property type="entry name" value="HTH-TYPE TRANSCRIPTIONAL REGULATOR"/>
    <property type="match status" value="1"/>
</dbReference>
<dbReference type="InterPro" id="IPR036390">
    <property type="entry name" value="WH_DNA-bd_sf"/>
</dbReference>
<dbReference type="PRINTS" id="PR00039">
    <property type="entry name" value="HTHLYSR"/>
</dbReference>
<accession>A0A328ACG7</accession>
<dbReference type="FunFam" id="1.10.10.10:FF:000001">
    <property type="entry name" value="LysR family transcriptional regulator"/>
    <property type="match status" value="1"/>
</dbReference>
<feature type="domain" description="HTH lysR-type" evidence="5">
    <location>
        <begin position="8"/>
        <end position="65"/>
    </location>
</feature>
<keyword evidence="3" id="KW-0238">DNA-binding</keyword>
<gene>
    <name evidence="6" type="ORF">DJ018_14455</name>
</gene>
<dbReference type="PROSITE" id="PS50931">
    <property type="entry name" value="HTH_LYSR"/>
    <property type="match status" value="1"/>
</dbReference>
<evidence type="ECO:0000259" key="5">
    <source>
        <dbReference type="PROSITE" id="PS50931"/>
    </source>
</evidence>
<proteinExistence type="inferred from homology"/>
<evidence type="ECO:0000256" key="2">
    <source>
        <dbReference type="ARBA" id="ARBA00023015"/>
    </source>
</evidence>
<dbReference type="Gene3D" id="3.40.190.10">
    <property type="entry name" value="Periplasmic binding protein-like II"/>
    <property type="match status" value="2"/>
</dbReference>
<name>A0A328ACG7_9CAUL</name>
<dbReference type="InterPro" id="IPR000847">
    <property type="entry name" value="LysR_HTH_N"/>
</dbReference>
<organism evidence="6 7">
    <name type="scientific">Phenylobacterium deserti</name>
    <dbReference type="NCBI Taxonomy" id="1914756"/>
    <lineage>
        <taxon>Bacteria</taxon>
        <taxon>Pseudomonadati</taxon>
        <taxon>Pseudomonadota</taxon>
        <taxon>Alphaproteobacteria</taxon>
        <taxon>Caulobacterales</taxon>
        <taxon>Caulobacteraceae</taxon>
        <taxon>Phenylobacterium</taxon>
    </lineage>
</organism>
<dbReference type="InterPro" id="IPR005119">
    <property type="entry name" value="LysR_subst-bd"/>
</dbReference>
<dbReference type="OrthoDB" id="9807765at2"/>
<evidence type="ECO:0000256" key="4">
    <source>
        <dbReference type="ARBA" id="ARBA00023163"/>
    </source>
</evidence>
<dbReference type="SUPFAM" id="SSF46785">
    <property type="entry name" value="Winged helix' DNA-binding domain"/>
    <property type="match status" value="1"/>
</dbReference>
<dbReference type="Pfam" id="PF00126">
    <property type="entry name" value="HTH_1"/>
    <property type="match status" value="1"/>
</dbReference>
<dbReference type="InterPro" id="IPR036388">
    <property type="entry name" value="WH-like_DNA-bd_sf"/>
</dbReference>
<evidence type="ECO:0000256" key="3">
    <source>
        <dbReference type="ARBA" id="ARBA00023125"/>
    </source>
</evidence>
<keyword evidence="4" id="KW-0804">Transcription</keyword>
<comment type="caution">
    <text evidence="6">The sequence shown here is derived from an EMBL/GenBank/DDBJ whole genome shotgun (WGS) entry which is preliminary data.</text>
</comment>
<keyword evidence="7" id="KW-1185">Reference proteome</keyword>
<reference evidence="7" key="1">
    <citation type="submission" date="2018-05" db="EMBL/GenBank/DDBJ databases">
        <authorList>
            <person name="Li X."/>
        </authorList>
    </citation>
    <scope>NUCLEOTIDE SEQUENCE [LARGE SCALE GENOMIC DNA]</scope>
    <source>
        <strain evidence="7">YIM 73061</strain>
    </source>
</reference>
<dbReference type="SUPFAM" id="SSF53850">
    <property type="entry name" value="Periplasmic binding protein-like II"/>
    <property type="match status" value="1"/>
</dbReference>
<evidence type="ECO:0000313" key="7">
    <source>
        <dbReference type="Proteomes" id="UP000249725"/>
    </source>
</evidence>
<dbReference type="InterPro" id="IPR058163">
    <property type="entry name" value="LysR-type_TF_proteobact-type"/>
</dbReference>
<dbReference type="GO" id="GO:0003700">
    <property type="term" value="F:DNA-binding transcription factor activity"/>
    <property type="evidence" value="ECO:0007669"/>
    <property type="project" value="InterPro"/>
</dbReference>
<sequence>MSGLLSAIPLSAIRVFEAAARLGSFTRAAQELGMTQAAVSWQVKALEKRLDQHLFRRLPREVALTPAGERLARAASEAMSVLRTALEDLSTSTGGVLAVTSVATLATQWLAPRLGAFQLKHPDIAVRLDTAVKTLDLVRGEADVALRLGSGEWDGLESIRLFPSILTPLCTPEVAAQLSGAPAPEVLLEATRIGEAVEWNAWFKAAGVPPPETEARLVMQADFQALEVAAALADGGVALGSPILFARELAAGRLVQPFETCVTFRGGYWLAYPKERRRTRKIAEFRDWLVACVAEDPAIARYAPLAETAV</sequence>
<protein>
    <submittedName>
        <fullName evidence="6">LysR family transcriptional regulator</fullName>
    </submittedName>
</protein>
<dbReference type="EMBL" id="QFYR01000003">
    <property type="protein sequence ID" value="RAK52329.1"/>
    <property type="molecule type" value="Genomic_DNA"/>
</dbReference>
<dbReference type="Proteomes" id="UP000249725">
    <property type="component" value="Unassembled WGS sequence"/>
</dbReference>
<dbReference type="PANTHER" id="PTHR30537:SF26">
    <property type="entry name" value="GLYCINE CLEAVAGE SYSTEM TRANSCRIPTIONAL ACTIVATOR"/>
    <property type="match status" value="1"/>
</dbReference>